<dbReference type="AlphaFoldDB" id="W7IW90"/>
<dbReference type="EMBL" id="AYXG01000131">
    <property type="protein sequence ID" value="EWC61062.1"/>
    <property type="molecule type" value="Genomic_DNA"/>
</dbReference>
<proteinExistence type="predicted"/>
<evidence type="ECO:0008006" key="4">
    <source>
        <dbReference type="Google" id="ProtNLM"/>
    </source>
</evidence>
<keyword evidence="3" id="KW-1185">Reference proteome</keyword>
<dbReference type="Proteomes" id="UP000019277">
    <property type="component" value="Unassembled WGS sequence"/>
</dbReference>
<gene>
    <name evidence="2" type="ORF">UO65_3633</name>
</gene>
<reference evidence="2 3" key="1">
    <citation type="journal article" date="2014" name="Genome Announc.">
        <title>Draft Genome Sequence of the Antitrypanosomally Active Sponge-Associated Bacterium Actinokineospora sp. Strain EG49.</title>
        <authorList>
            <person name="Harjes J."/>
            <person name="Ryu T."/>
            <person name="Abdelmohsen U.R."/>
            <person name="Moitinho-Silva L."/>
            <person name="Horn H."/>
            <person name="Ravasi T."/>
            <person name="Hentschel U."/>
        </authorList>
    </citation>
    <scope>NUCLEOTIDE SEQUENCE [LARGE SCALE GENOMIC DNA]</scope>
    <source>
        <strain evidence="2 3">EG49</strain>
    </source>
</reference>
<evidence type="ECO:0000313" key="2">
    <source>
        <dbReference type="EMBL" id="EWC61062.1"/>
    </source>
</evidence>
<keyword evidence="1" id="KW-0732">Signal</keyword>
<accession>W7IW90</accession>
<protein>
    <recommendedName>
        <fullName evidence="4">Secreted protein</fullName>
    </recommendedName>
</protein>
<sequence length="102" mass="10501">MKFFVVTGAVAAALALAPATGSAAPAPTTALLQPSVAAAWQKGHVNSTGQTRLFAAPTGDANYGYLNACTNFWYDAIINGRYRTDLGGYVSTDKAGPGWCGD</sequence>
<feature type="signal peptide" evidence="1">
    <location>
        <begin position="1"/>
        <end position="23"/>
    </location>
</feature>
<feature type="chain" id="PRO_5004893772" description="Secreted protein" evidence="1">
    <location>
        <begin position="24"/>
        <end position="102"/>
    </location>
</feature>
<evidence type="ECO:0000256" key="1">
    <source>
        <dbReference type="SAM" id="SignalP"/>
    </source>
</evidence>
<organism evidence="2 3">
    <name type="scientific">Actinokineospora spheciospongiae</name>
    <dbReference type="NCBI Taxonomy" id="909613"/>
    <lineage>
        <taxon>Bacteria</taxon>
        <taxon>Bacillati</taxon>
        <taxon>Actinomycetota</taxon>
        <taxon>Actinomycetes</taxon>
        <taxon>Pseudonocardiales</taxon>
        <taxon>Pseudonocardiaceae</taxon>
        <taxon>Actinokineospora</taxon>
    </lineage>
</organism>
<comment type="caution">
    <text evidence="2">The sequence shown here is derived from an EMBL/GenBank/DDBJ whole genome shotgun (WGS) entry which is preliminary data.</text>
</comment>
<name>W7IW90_9PSEU</name>
<evidence type="ECO:0000313" key="3">
    <source>
        <dbReference type="Proteomes" id="UP000019277"/>
    </source>
</evidence>